<dbReference type="CDD" id="cd00218">
    <property type="entry name" value="GlcAT-I"/>
    <property type="match status" value="1"/>
</dbReference>
<keyword evidence="9 13" id="KW-0472">Membrane</keyword>
<evidence type="ECO:0000313" key="17">
    <source>
        <dbReference type="RefSeq" id="XP_020105937.1"/>
    </source>
</evidence>
<dbReference type="Proteomes" id="UP000515123">
    <property type="component" value="Linkage group 16"/>
</dbReference>
<comment type="similarity">
    <text evidence="2 13">Belongs to the glycosyltransferase 43 family.</text>
</comment>
<evidence type="ECO:0000256" key="10">
    <source>
        <dbReference type="ARBA" id="ARBA00023180"/>
    </source>
</evidence>
<evidence type="ECO:0000256" key="5">
    <source>
        <dbReference type="ARBA" id="ARBA00022692"/>
    </source>
</evidence>
<dbReference type="Gramene" id="Aco000037.1.mrna1">
    <property type="protein sequence ID" value="Aco000037.1.mrna1"/>
    <property type="gene ID" value="Aco000037.1.path1"/>
</dbReference>
<dbReference type="GO" id="GO:0042285">
    <property type="term" value="F:xylosyltransferase activity"/>
    <property type="evidence" value="ECO:0007669"/>
    <property type="project" value="TreeGrafter"/>
</dbReference>
<dbReference type="Pfam" id="PF03360">
    <property type="entry name" value="Glyco_transf_43"/>
    <property type="match status" value="1"/>
</dbReference>
<keyword evidence="11 13" id="KW-0961">Cell wall biogenesis/degradation</keyword>
<reference evidence="14" key="1">
    <citation type="journal article" date="2015" name="Nat. Genet.">
        <title>The pineapple genome and the evolution of CAM photosynthesis.</title>
        <authorList>
            <person name="Ming R."/>
            <person name="VanBuren R."/>
            <person name="Wai C.M."/>
            <person name="Tang H."/>
            <person name="Schatz M.C."/>
            <person name="Bowers J.E."/>
            <person name="Lyons E."/>
            <person name="Wang M.L."/>
            <person name="Chen J."/>
            <person name="Biggers E."/>
            <person name="Zhang J."/>
            <person name="Huang L."/>
            <person name="Zhang L."/>
            <person name="Miao W."/>
            <person name="Zhang J."/>
            <person name="Ye Z."/>
            <person name="Miao C."/>
            <person name="Lin Z."/>
            <person name="Wang H."/>
            <person name="Zhou H."/>
            <person name="Yim W.C."/>
            <person name="Priest H.D."/>
            <person name="Zheng C."/>
            <person name="Woodhouse M."/>
            <person name="Edger P.P."/>
            <person name="Guyot R."/>
            <person name="Guo H.B."/>
            <person name="Guo H."/>
            <person name="Zheng G."/>
            <person name="Singh R."/>
            <person name="Sharma A."/>
            <person name="Min X."/>
            <person name="Zheng Y."/>
            <person name="Lee H."/>
            <person name="Gurtowski J."/>
            <person name="Sedlazeck F.J."/>
            <person name="Harkess A."/>
            <person name="McKain M.R."/>
            <person name="Liao Z."/>
            <person name="Fang J."/>
            <person name="Liu J."/>
            <person name="Zhang X."/>
            <person name="Zhang Q."/>
            <person name="Hu W."/>
            <person name="Qin Y."/>
            <person name="Wang K."/>
            <person name="Chen L.Y."/>
            <person name="Shirley N."/>
            <person name="Lin Y.R."/>
            <person name="Liu L.Y."/>
            <person name="Hernandez A.G."/>
            <person name="Wright C.L."/>
            <person name="Bulone V."/>
            <person name="Tuskan G.A."/>
            <person name="Heath K."/>
            <person name="Zee F."/>
            <person name="Moore P.H."/>
            <person name="Sunkar R."/>
            <person name="Leebens-Mack J.H."/>
            <person name="Mockler T."/>
            <person name="Bennetzen J.L."/>
            <person name="Freeling M."/>
            <person name="Sankoff D."/>
            <person name="Paterson A.H."/>
            <person name="Zhu X."/>
            <person name="Yang X."/>
            <person name="Smith J.A."/>
            <person name="Cushman J.C."/>
            <person name="Paull R.E."/>
            <person name="Yu Q."/>
        </authorList>
    </citation>
    <scope>NUCLEOTIDE SEQUENCE [LARGE SCALE GENOMIC DNA]</scope>
    <source>
        <strain evidence="14">cv. F153</strain>
    </source>
</reference>
<organism evidence="16">
    <name type="scientific">Ananas comosus</name>
    <name type="common">Pineapple</name>
    <name type="synonym">Ananas ananas</name>
    <dbReference type="NCBI Taxonomy" id="4615"/>
    <lineage>
        <taxon>Eukaryota</taxon>
        <taxon>Viridiplantae</taxon>
        <taxon>Streptophyta</taxon>
        <taxon>Embryophyta</taxon>
        <taxon>Tracheophyta</taxon>
        <taxon>Spermatophyta</taxon>
        <taxon>Magnoliopsida</taxon>
        <taxon>Liliopsida</taxon>
        <taxon>Poales</taxon>
        <taxon>Bromeliaceae</taxon>
        <taxon>Bromelioideae</taxon>
        <taxon>Ananas</taxon>
    </lineage>
</organism>
<dbReference type="OrthoDB" id="675023at2759"/>
<evidence type="ECO:0000256" key="13">
    <source>
        <dbReference type="RuleBase" id="RU363127"/>
    </source>
</evidence>
<dbReference type="Gene3D" id="3.90.550.10">
    <property type="entry name" value="Spore Coat Polysaccharide Biosynthesis Protein SpsA, Chain A"/>
    <property type="match status" value="1"/>
</dbReference>
<dbReference type="GO" id="GO:0010417">
    <property type="term" value="P:glucuronoxylan biosynthetic process"/>
    <property type="evidence" value="ECO:0007669"/>
    <property type="project" value="TreeGrafter"/>
</dbReference>
<dbReference type="PANTHER" id="PTHR10896">
    <property type="entry name" value="GALACTOSYLGALACTOSYLXYLOSYLPROTEIN 3-BETA-GLUCURONOSYLTRANSFERASE BETA-1,3-GLUCURONYLTRANSFERASE"/>
    <property type="match status" value="1"/>
</dbReference>
<evidence type="ECO:0000256" key="3">
    <source>
        <dbReference type="ARBA" id="ARBA00022676"/>
    </source>
</evidence>
<evidence type="ECO:0000256" key="12">
    <source>
        <dbReference type="PIRSR" id="PIRSR605027-3"/>
    </source>
</evidence>
<comment type="cofactor">
    <cofactor evidence="12">
        <name>Mn(2+)</name>
        <dbReference type="ChEBI" id="CHEBI:29035"/>
    </cofactor>
</comment>
<keyword evidence="5 13" id="KW-0812">Transmembrane</keyword>
<sequence length="443" mass="50975">MASIRRNTAILQRDVVAQNGEECVDNSPSPKLPHSRTHLALRGLMNSVLGSVDSVPVLCRLKAACAGILFQRHSRTSERSRSKGISWKRISFHLFIFFTIGSFMAFTPFFSIDVSTNFTAEHERFPFEQDMPAESIPRRSHEVKKNGFMFDIPKLEDRSSATIWDVGNESFDASYTVPPFNDFDFVARKLLIIVTPTYNRPFQAYYLNRLAHTLRAVPPPVLWIVVEMPSPSIETEKMLRATGVMYRHLVCRHNITSPRKSVSCQRNIALYHIEKHRLDGIVYFADDDQIYSVDLFEEMRKIRRFGTWPIAVLSKARKRVLLQGPLCNGSQVIGWHSNQRSRVPRRFHIGLSGFAFNSTILWDPKRWRRPTFENIRIHSAGKEGSQDSKFVEQLVEDESQMQGLADNCSRIMVWHLNLEAPQLNYPVGWLMQKNLEVVLPLAQ</sequence>
<dbReference type="RefSeq" id="XP_020105938.1">
    <property type="nucleotide sequence ID" value="XM_020250349.1"/>
</dbReference>
<evidence type="ECO:0000256" key="8">
    <source>
        <dbReference type="ARBA" id="ARBA00023034"/>
    </source>
</evidence>
<dbReference type="EC" id="2.4.-.-" evidence="13"/>
<evidence type="ECO:0000256" key="6">
    <source>
        <dbReference type="ARBA" id="ARBA00022968"/>
    </source>
</evidence>
<keyword evidence="4 13" id="KW-0808">Transferase</keyword>
<dbReference type="RefSeq" id="XP_020105936.1">
    <property type="nucleotide sequence ID" value="XM_020250347.1"/>
</dbReference>
<evidence type="ECO:0000256" key="1">
    <source>
        <dbReference type="ARBA" id="ARBA00004323"/>
    </source>
</evidence>
<feature type="transmembrane region" description="Helical" evidence="13">
    <location>
        <begin position="90"/>
        <end position="110"/>
    </location>
</feature>
<proteinExistence type="inferred from homology"/>
<evidence type="ECO:0000313" key="15">
    <source>
        <dbReference type="RefSeq" id="XP_020105935.1"/>
    </source>
</evidence>
<gene>
    <name evidence="15 16 17 18" type="primary">LOC109722327</name>
</gene>
<dbReference type="RefSeq" id="XP_020105937.1">
    <property type="nucleotide sequence ID" value="XM_020250348.1"/>
</dbReference>
<comment type="function">
    <text evidence="13">Involved in the synthesis of glucuronoxylan hemicellulose in secondary cell walls.</text>
</comment>
<dbReference type="GO" id="GO:0009834">
    <property type="term" value="P:plant-type secondary cell wall biogenesis"/>
    <property type="evidence" value="ECO:0007669"/>
    <property type="project" value="TreeGrafter"/>
</dbReference>
<protein>
    <recommendedName>
        <fullName evidence="13">Glycosyltransferases</fullName>
        <ecNumber evidence="13">2.4.-.-</ecNumber>
    </recommendedName>
</protein>
<keyword evidence="12" id="KW-0479">Metal-binding</keyword>
<keyword evidence="7 13" id="KW-1133">Transmembrane helix</keyword>
<dbReference type="SUPFAM" id="SSF53448">
    <property type="entry name" value="Nucleotide-diphospho-sugar transferases"/>
    <property type="match status" value="1"/>
</dbReference>
<dbReference type="GO" id="GO:0071555">
    <property type="term" value="P:cell wall organization"/>
    <property type="evidence" value="ECO:0007669"/>
    <property type="project" value="UniProtKB-KW"/>
</dbReference>
<dbReference type="GO" id="GO:0046872">
    <property type="term" value="F:metal ion binding"/>
    <property type="evidence" value="ECO:0007669"/>
    <property type="project" value="UniProtKB-KW"/>
</dbReference>
<dbReference type="FunFam" id="3.90.550.10:FF:000064">
    <property type="entry name" value="Glycosyltransferases"/>
    <property type="match status" value="1"/>
</dbReference>
<comment type="subcellular location">
    <subcellularLocation>
        <location evidence="1 13">Golgi apparatus membrane</location>
        <topology evidence="1 13">Single-pass type II membrane protein</topology>
    </subcellularLocation>
</comment>
<reference evidence="15 16" key="2">
    <citation type="submission" date="2025-04" db="UniProtKB">
        <authorList>
            <consortium name="RefSeq"/>
        </authorList>
    </citation>
    <scope>IDENTIFICATION</scope>
    <source>
        <tissue evidence="15 16">Leaf</tissue>
    </source>
</reference>
<dbReference type="InterPro" id="IPR005027">
    <property type="entry name" value="Glyco_trans_43"/>
</dbReference>
<keyword evidence="14" id="KW-1185">Reference proteome</keyword>
<dbReference type="GO" id="GO:0000139">
    <property type="term" value="C:Golgi membrane"/>
    <property type="evidence" value="ECO:0007669"/>
    <property type="project" value="UniProtKB-SubCell"/>
</dbReference>
<dbReference type="PANTHER" id="PTHR10896:SF20">
    <property type="entry name" value="BETA-1,4-XYLOSYLTRANSFERASE IRX9L-RELATED"/>
    <property type="match status" value="1"/>
</dbReference>
<dbReference type="GeneID" id="109722327"/>
<keyword evidence="12" id="KW-0464">Manganese</keyword>
<dbReference type="AlphaFoldDB" id="A0A6P5GBC8"/>
<evidence type="ECO:0000313" key="16">
    <source>
        <dbReference type="RefSeq" id="XP_020105936.1"/>
    </source>
</evidence>
<evidence type="ECO:0000256" key="11">
    <source>
        <dbReference type="ARBA" id="ARBA00023316"/>
    </source>
</evidence>
<name>A0A6P5GBC8_ANACO</name>
<keyword evidence="6 13" id="KW-0735">Signal-anchor</keyword>
<evidence type="ECO:0000313" key="14">
    <source>
        <dbReference type="Proteomes" id="UP000515123"/>
    </source>
</evidence>
<dbReference type="GO" id="GO:0015018">
    <property type="term" value="F:galactosylgalactosylxylosylprotein 3-beta-glucuronosyltransferase activity"/>
    <property type="evidence" value="ECO:0007669"/>
    <property type="project" value="InterPro"/>
</dbReference>
<evidence type="ECO:0000256" key="4">
    <source>
        <dbReference type="ARBA" id="ARBA00022679"/>
    </source>
</evidence>
<keyword evidence="10" id="KW-0325">Glycoprotein</keyword>
<evidence type="ECO:0000313" key="18">
    <source>
        <dbReference type="RefSeq" id="XP_020105938.1"/>
    </source>
</evidence>
<keyword evidence="3" id="KW-0328">Glycosyltransferase</keyword>
<evidence type="ECO:0000256" key="9">
    <source>
        <dbReference type="ARBA" id="ARBA00023136"/>
    </source>
</evidence>
<evidence type="ECO:0000256" key="7">
    <source>
        <dbReference type="ARBA" id="ARBA00022989"/>
    </source>
</evidence>
<keyword evidence="8 13" id="KW-0333">Golgi apparatus</keyword>
<feature type="binding site" evidence="12">
    <location>
        <position position="288"/>
    </location>
    <ligand>
        <name>Mn(2+)</name>
        <dbReference type="ChEBI" id="CHEBI:29035"/>
    </ligand>
</feature>
<dbReference type="RefSeq" id="XP_020105935.1">
    <property type="nucleotide sequence ID" value="XM_020250346.1"/>
</dbReference>
<accession>A0A6P5GBC8</accession>
<dbReference type="InterPro" id="IPR029044">
    <property type="entry name" value="Nucleotide-diphossugar_trans"/>
</dbReference>
<evidence type="ECO:0000256" key="2">
    <source>
        <dbReference type="ARBA" id="ARBA00007706"/>
    </source>
</evidence>